<evidence type="ECO:0000313" key="1">
    <source>
        <dbReference type="EMBL" id="KAF2664951.1"/>
    </source>
</evidence>
<name>A0A6A6U038_9PEZI</name>
<gene>
    <name evidence="1" type="ORF">BT63DRAFT_428905</name>
</gene>
<accession>A0A6A6U038</accession>
<evidence type="ECO:0000313" key="2">
    <source>
        <dbReference type="Proteomes" id="UP000799302"/>
    </source>
</evidence>
<proteinExistence type="predicted"/>
<keyword evidence="2" id="KW-1185">Reference proteome</keyword>
<dbReference type="EMBL" id="MU004241">
    <property type="protein sequence ID" value="KAF2664951.1"/>
    <property type="molecule type" value="Genomic_DNA"/>
</dbReference>
<sequence>MILGAPSLLSVKCLISFLFNILLESTVTSVFPVTILEDLPSTLEYSFKDGFASGNIKSKG</sequence>
<dbReference type="Proteomes" id="UP000799302">
    <property type="component" value="Unassembled WGS sequence"/>
</dbReference>
<reference evidence="1" key="1">
    <citation type="journal article" date="2020" name="Stud. Mycol.">
        <title>101 Dothideomycetes genomes: a test case for predicting lifestyles and emergence of pathogens.</title>
        <authorList>
            <person name="Haridas S."/>
            <person name="Albert R."/>
            <person name="Binder M."/>
            <person name="Bloem J."/>
            <person name="Labutti K."/>
            <person name="Salamov A."/>
            <person name="Andreopoulos B."/>
            <person name="Baker S."/>
            <person name="Barry K."/>
            <person name="Bills G."/>
            <person name="Bluhm B."/>
            <person name="Cannon C."/>
            <person name="Castanera R."/>
            <person name="Culley D."/>
            <person name="Daum C."/>
            <person name="Ezra D."/>
            <person name="Gonzalez J."/>
            <person name="Henrissat B."/>
            <person name="Kuo A."/>
            <person name="Liang C."/>
            <person name="Lipzen A."/>
            <person name="Lutzoni F."/>
            <person name="Magnuson J."/>
            <person name="Mondo S."/>
            <person name="Nolan M."/>
            <person name="Ohm R."/>
            <person name="Pangilinan J."/>
            <person name="Park H.-J."/>
            <person name="Ramirez L."/>
            <person name="Alfaro M."/>
            <person name="Sun H."/>
            <person name="Tritt A."/>
            <person name="Yoshinaga Y."/>
            <person name="Zwiers L.-H."/>
            <person name="Turgeon B."/>
            <person name="Goodwin S."/>
            <person name="Spatafora J."/>
            <person name="Crous P."/>
            <person name="Grigoriev I."/>
        </authorList>
    </citation>
    <scope>NUCLEOTIDE SEQUENCE</scope>
    <source>
        <strain evidence="1">CBS 115976</strain>
    </source>
</reference>
<dbReference type="AlphaFoldDB" id="A0A6A6U038"/>
<protein>
    <submittedName>
        <fullName evidence="1">Uncharacterized protein</fullName>
    </submittedName>
</protein>
<organism evidence="1 2">
    <name type="scientific">Microthyrium microscopicum</name>
    <dbReference type="NCBI Taxonomy" id="703497"/>
    <lineage>
        <taxon>Eukaryota</taxon>
        <taxon>Fungi</taxon>
        <taxon>Dikarya</taxon>
        <taxon>Ascomycota</taxon>
        <taxon>Pezizomycotina</taxon>
        <taxon>Dothideomycetes</taxon>
        <taxon>Dothideomycetes incertae sedis</taxon>
        <taxon>Microthyriales</taxon>
        <taxon>Microthyriaceae</taxon>
        <taxon>Microthyrium</taxon>
    </lineage>
</organism>
<feature type="non-terminal residue" evidence="1">
    <location>
        <position position="1"/>
    </location>
</feature>